<accession>A0A1H1W007</accession>
<dbReference type="Proteomes" id="UP000198481">
    <property type="component" value="Chromosome I"/>
</dbReference>
<reference evidence="6 7" key="2">
    <citation type="journal article" date="2018" name="Front. Microbiol.">
        <title>Discovery of Phloeophagus Beetles as a Source of Pseudomonas Strains That Produce Potentially New Bioactive Substances and Description of Pseudomonas bohemica sp. nov.</title>
        <authorList>
            <person name="Saati-Santamaria Z."/>
            <person name="Lopez-Mondejar R."/>
            <person name="Jimenez-Gomez A."/>
            <person name="Diez-Mendez A."/>
            <person name="Vetrovsky T."/>
            <person name="Igual J.M."/>
            <person name="Velazquez E."/>
            <person name="Kolarik M."/>
            <person name="Rivas R."/>
            <person name="Garcia-Fraile P."/>
        </authorList>
    </citation>
    <scope>NUCLEOTIDE SEQUENCE [LARGE SCALE GENOMIC DNA]</scope>
    <source>
        <strain evidence="2 7">A2-NA12</strain>
        <strain evidence="3 6">A2-NA13</strain>
    </source>
</reference>
<evidence type="ECO:0000313" key="2">
    <source>
        <dbReference type="EMBL" id="RLU09896.1"/>
    </source>
</evidence>
<dbReference type="Proteomes" id="UP000282140">
    <property type="component" value="Unassembled WGS sequence"/>
</dbReference>
<evidence type="ECO:0000313" key="5">
    <source>
        <dbReference type="Proteomes" id="UP000198481"/>
    </source>
</evidence>
<protein>
    <submittedName>
        <fullName evidence="2">DUF2782 domain-containing protein</fullName>
    </submittedName>
</protein>
<dbReference type="Pfam" id="PF11191">
    <property type="entry name" value="DUF2782"/>
    <property type="match status" value="1"/>
</dbReference>
<dbReference type="STRING" id="1148509.SAMN05216222_2568"/>
<dbReference type="AlphaFoldDB" id="A0A1H1W007"/>
<feature type="chain" id="PRO_5044558246" evidence="1">
    <location>
        <begin position="23"/>
        <end position="98"/>
    </location>
</feature>
<evidence type="ECO:0000256" key="1">
    <source>
        <dbReference type="SAM" id="SignalP"/>
    </source>
</evidence>
<keyword evidence="1" id="KW-0732">Signal</keyword>
<evidence type="ECO:0000313" key="6">
    <source>
        <dbReference type="Proteomes" id="UP000282140"/>
    </source>
</evidence>
<dbReference type="RefSeq" id="WP_092275532.1">
    <property type="nucleotide sequence ID" value="NZ_JBJGXP010000016.1"/>
</dbReference>
<dbReference type="EMBL" id="PEGA01000012">
    <property type="protein sequence ID" value="RLU09896.1"/>
    <property type="molecule type" value="Genomic_DNA"/>
</dbReference>
<dbReference type="EMBL" id="PEGB01000001">
    <property type="protein sequence ID" value="RLU12184.1"/>
    <property type="molecule type" value="Genomic_DNA"/>
</dbReference>
<evidence type="ECO:0000313" key="3">
    <source>
        <dbReference type="EMBL" id="RLU12184.1"/>
    </source>
</evidence>
<dbReference type="Proteomes" id="UP000282672">
    <property type="component" value="Unassembled WGS sequence"/>
</dbReference>
<dbReference type="InterPro" id="IPR021357">
    <property type="entry name" value="DUF2782"/>
</dbReference>
<feature type="signal peptide" evidence="1">
    <location>
        <begin position="1"/>
        <end position="22"/>
    </location>
</feature>
<evidence type="ECO:0000313" key="7">
    <source>
        <dbReference type="Proteomes" id="UP000282672"/>
    </source>
</evidence>
<dbReference type="EMBL" id="LT629762">
    <property type="protein sequence ID" value="SDS90041.1"/>
    <property type="molecule type" value="Genomic_DNA"/>
</dbReference>
<reference evidence="4 5" key="1">
    <citation type="submission" date="2016-10" db="EMBL/GenBank/DDBJ databases">
        <authorList>
            <person name="de Groot N.N."/>
        </authorList>
    </citation>
    <scope>NUCLEOTIDE SEQUENCE [LARGE SCALE GENOMIC DNA]</scope>
    <source>
        <strain evidence="4 5">LMG 26867</strain>
    </source>
</reference>
<proteinExistence type="predicted"/>
<dbReference type="Gene3D" id="2.20.130.30">
    <property type="entry name" value="Protein of unknown function DUF2782"/>
    <property type="match status" value="1"/>
</dbReference>
<gene>
    <name evidence="2" type="ORF">CS076_13225</name>
    <name evidence="3" type="ORF">CS078_00330</name>
    <name evidence="4" type="ORF">SAMN05216222_2568</name>
</gene>
<name>A0A1H1W007_9PSED</name>
<sequence length="98" mass="10862">MRTLNRLLLAGLFATVPLAVMAADDAPTSEPEVTISTHTEGDKVIQEYKKGGFTYAIKVTPSVGKPYFLVRADGTDANYIRSDQPDMLIPAWEIFTWK</sequence>
<evidence type="ECO:0000313" key="4">
    <source>
        <dbReference type="EMBL" id="SDS90041.1"/>
    </source>
</evidence>
<organism evidence="4 5">
    <name type="scientific">Pseudomonas prosekii</name>
    <dbReference type="NCBI Taxonomy" id="1148509"/>
    <lineage>
        <taxon>Bacteria</taxon>
        <taxon>Pseudomonadati</taxon>
        <taxon>Pseudomonadota</taxon>
        <taxon>Gammaproteobacteria</taxon>
        <taxon>Pseudomonadales</taxon>
        <taxon>Pseudomonadaceae</taxon>
        <taxon>Pseudomonas</taxon>
    </lineage>
</organism>
<keyword evidence="6" id="KW-1185">Reference proteome</keyword>